<protein>
    <submittedName>
        <fullName evidence="2">Uncharacterized protein</fullName>
    </submittedName>
</protein>
<keyword evidence="3" id="KW-1185">Reference proteome</keyword>
<feature type="compositionally biased region" description="Basic and acidic residues" evidence="1">
    <location>
        <begin position="102"/>
        <end position="113"/>
    </location>
</feature>
<dbReference type="GeneID" id="25916130"/>
<dbReference type="EMBL" id="KQ248051">
    <property type="protein sequence ID" value="KNC71831.1"/>
    <property type="molecule type" value="Genomic_DNA"/>
</dbReference>
<organism evidence="2 3">
    <name type="scientific">Sphaeroforma arctica JP610</name>
    <dbReference type="NCBI Taxonomy" id="667725"/>
    <lineage>
        <taxon>Eukaryota</taxon>
        <taxon>Ichthyosporea</taxon>
        <taxon>Ichthyophonida</taxon>
        <taxon>Sphaeroforma</taxon>
    </lineage>
</organism>
<evidence type="ECO:0000313" key="3">
    <source>
        <dbReference type="Proteomes" id="UP000054560"/>
    </source>
</evidence>
<gene>
    <name evidence="2" type="ORF">SARC_15626</name>
</gene>
<feature type="compositionally biased region" description="Basic and acidic residues" evidence="1">
    <location>
        <begin position="1"/>
        <end position="37"/>
    </location>
</feature>
<sequence length="141" mass="16157">MKLDTRTTAESDDLIGRESDVECKERTTDDRMEDKENTVNGHQRKRRTLEITMETDDYAQSTKRQRHIDTELQPNNGKANRDNYEEVDQRAKGSTDGEDEVHDGVSSRGRDDGGGYQGNAIHRRMSVIKQPSPRSEMCNQQ</sequence>
<reference evidence="2 3" key="1">
    <citation type="submission" date="2011-02" db="EMBL/GenBank/DDBJ databases">
        <title>The Genome Sequence of Sphaeroforma arctica JP610.</title>
        <authorList>
            <consortium name="The Broad Institute Genome Sequencing Platform"/>
            <person name="Russ C."/>
            <person name="Cuomo C."/>
            <person name="Young S.K."/>
            <person name="Zeng Q."/>
            <person name="Gargeya S."/>
            <person name="Alvarado L."/>
            <person name="Berlin A."/>
            <person name="Chapman S.B."/>
            <person name="Chen Z."/>
            <person name="Freedman E."/>
            <person name="Gellesch M."/>
            <person name="Goldberg J."/>
            <person name="Griggs A."/>
            <person name="Gujja S."/>
            <person name="Heilman E."/>
            <person name="Heiman D."/>
            <person name="Howarth C."/>
            <person name="Mehta T."/>
            <person name="Neiman D."/>
            <person name="Pearson M."/>
            <person name="Roberts A."/>
            <person name="Saif S."/>
            <person name="Shea T."/>
            <person name="Shenoy N."/>
            <person name="Sisk P."/>
            <person name="Stolte C."/>
            <person name="Sykes S."/>
            <person name="White J."/>
            <person name="Yandava C."/>
            <person name="Burger G."/>
            <person name="Gray M.W."/>
            <person name="Holland P.W.H."/>
            <person name="King N."/>
            <person name="Lang F.B.F."/>
            <person name="Roger A.J."/>
            <person name="Ruiz-Trillo I."/>
            <person name="Haas B."/>
            <person name="Nusbaum C."/>
            <person name="Birren B."/>
        </authorList>
    </citation>
    <scope>NUCLEOTIDE SEQUENCE [LARGE SCALE GENOMIC DNA]</scope>
    <source>
        <strain evidence="2 3">JP610</strain>
    </source>
</reference>
<evidence type="ECO:0000313" key="2">
    <source>
        <dbReference type="EMBL" id="KNC71831.1"/>
    </source>
</evidence>
<dbReference type="AlphaFoldDB" id="A0A0L0F5H4"/>
<accession>A0A0L0F5H4</accession>
<evidence type="ECO:0000256" key="1">
    <source>
        <dbReference type="SAM" id="MobiDB-lite"/>
    </source>
</evidence>
<proteinExistence type="predicted"/>
<feature type="compositionally biased region" description="Basic and acidic residues" evidence="1">
    <location>
        <begin position="79"/>
        <end position="95"/>
    </location>
</feature>
<dbReference type="Proteomes" id="UP000054560">
    <property type="component" value="Unassembled WGS sequence"/>
</dbReference>
<name>A0A0L0F5H4_9EUKA</name>
<dbReference type="RefSeq" id="XP_014145733.1">
    <property type="nucleotide sequence ID" value="XM_014290258.1"/>
</dbReference>
<feature type="region of interest" description="Disordered" evidence="1">
    <location>
        <begin position="1"/>
        <end position="141"/>
    </location>
</feature>